<sequence>MQHCVVCRHKLEFAFTKHGYKIFRCPDCGLFKTHFTRAYSHLAKTYYSKSYFTGSRTRAGYADYLDDAPVIRRNARMFLKLISSYLRPSARRLLDVGCATGTFLSQAQAQGFQVAGVDVSDYAVTAARRLFPRAVHHATLTTAKFSPASFDLITFLDVFEHLPSPSQDLLHCHNLLARRGLLVINTGNTASFLAKIEGSRWHYFIPPQHLFFYSAANLTKLLIATGFKPLAVYVTGKHISLRYLWHLMRTINHSQLADWLYRHFHRTFIGKISLYVNLRDNMTIIAQKI</sequence>
<organism evidence="1 2">
    <name type="scientific">Candidatus Chisholmbacteria bacterium RIFCSPHIGHO2_01_FULL_48_12</name>
    <dbReference type="NCBI Taxonomy" id="1797589"/>
    <lineage>
        <taxon>Bacteria</taxon>
        <taxon>Candidatus Chisholmiibacteriota</taxon>
    </lineage>
</organism>
<dbReference type="InterPro" id="IPR029063">
    <property type="entry name" value="SAM-dependent_MTases_sf"/>
</dbReference>
<dbReference type="AlphaFoldDB" id="A0A1G1VJU3"/>
<gene>
    <name evidence="1" type="ORF">A2784_03185</name>
</gene>
<reference evidence="1 2" key="1">
    <citation type="journal article" date="2016" name="Nat. Commun.">
        <title>Thousands of microbial genomes shed light on interconnected biogeochemical processes in an aquifer system.</title>
        <authorList>
            <person name="Anantharaman K."/>
            <person name="Brown C.T."/>
            <person name="Hug L.A."/>
            <person name="Sharon I."/>
            <person name="Castelle C.J."/>
            <person name="Probst A.J."/>
            <person name="Thomas B.C."/>
            <person name="Singh A."/>
            <person name="Wilkins M.J."/>
            <person name="Karaoz U."/>
            <person name="Brodie E.L."/>
            <person name="Williams K.H."/>
            <person name="Hubbard S.S."/>
            <person name="Banfield J.F."/>
        </authorList>
    </citation>
    <scope>NUCLEOTIDE SEQUENCE [LARGE SCALE GENOMIC DNA]</scope>
</reference>
<dbReference type="Pfam" id="PF13489">
    <property type="entry name" value="Methyltransf_23"/>
    <property type="match status" value="1"/>
</dbReference>
<evidence type="ECO:0008006" key="3">
    <source>
        <dbReference type="Google" id="ProtNLM"/>
    </source>
</evidence>
<protein>
    <recommendedName>
        <fullName evidence="3">Methyltransferase type 11 domain-containing protein</fullName>
    </recommendedName>
</protein>
<name>A0A1G1VJU3_9BACT</name>
<dbReference type="Gene3D" id="3.40.50.150">
    <property type="entry name" value="Vaccinia Virus protein VP39"/>
    <property type="match status" value="1"/>
</dbReference>
<dbReference type="SUPFAM" id="SSF53335">
    <property type="entry name" value="S-adenosyl-L-methionine-dependent methyltransferases"/>
    <property type="match status" value="1"/>
</dbReference>
<accession>A0A1G1VJU3</accession>
<comment type="caution">
    <text evidence="1">The sequence shown here is derived from an EMBL/GenBank/DDBJ whole genome shotgun (WGS) entry which is preliminary data.</text>
</comment>
<dbReference type="CDD" id="cd02440">
    <property type="entry name" value="AdoMet_MTases"/>
    <property type="match status" value="1"/>
</dbReference>
<proteinExistence type="predicted"/>
<dbReference type="PANTHER" id="PTHR43861">
    <property type="entry name" value="TRANS-ACONITATE 2-METHYLTRANSFERASE-RELATED"/>
    <property type="match status" value="1"/>
</dbReference>
<evidence type="ECO:0000313" key="1">
    <source>
        <dbReference type="EMBL" id="OGY15679.1"/>
    </source>
</evidence>
<dbReference type="Proteomes" id="UP000177324">
    <property type="component" value="Unassembled WGS sequence"/>
</dbReference>
<dbReference type="PANTHER" id="PTHR43861:SF6">
    <property type="entry name" value="METHYLTRANSFERASE TYPE 11"/>
    <property type="match status" value="1"/>
</dbReference>
<evidence type="ECO:0000313" key="2">
    <source>
        <dbReference type="Proteomes" id="UP000177324"/>
    </source>
</evidence>
<dbReference type="STRING" id="1797589.A2784_03185"/>
<dbReference type="EMBL" id="MHCH01000061">
    <property type="protein sequence ID" value="OGY15679.1"/>
    <property type="molecule type" value="Genomic_DNA"/>
</dbReference>